<evidence type="ECO:0000256" key="1">
    <source>
        <dbReference type="SAM" id="MobiDB-lite"/>
    </source>
</evidence>
<organism evidence="2 3">
    <name type="scientific">Diceros bicornis minor</name>
    <name type="common">South-central black rhinoceros</name>
    <dbReference type="NCBI Taxonomy" id="77932"/>
    <lineage>
        <taxon>Eukaryota</taxon>
        <taxon>Metazoa</taxon>
        <taxon>Chordata</taxon>
        <taxon>Craniata</taxon>
        <taxon>Vertebrata</taxon>
        <taxon>Euteleostomi</taxon>
        <taxon>Mammalia</taxon>
        <taxon>Eutheria</taxon>
        <taxon>Laurasiatheria</taxon>
        <taxon>Perissodactyla</taxon>
        <taxon>Rhinocerotidae</taxon>
        <taxon>Diceros</taxon>
    </lineage>
</organism>
<sequence length="157" mass="17623">MMPRACQEDRRWPWDPHQLHHKAENGPGAPKCPSSACRLCTHTWPPFSPSNPTRPLLLVLQPGLGHNPEEPRQVPVAVVAVAMPLVQAVSGRPISGPEARRCTLHPVVPRPMPVPVLAEDKAQQNGCHKQEQQHRHDRDDDDHLVVLHGLWGRRQRS</sequence>
<feature type="region of interest" description="Disordered" evidence="1">
    <location>
        <begin position="121"/>
        <end position="141"/>
    </location>
</feature>
<evidence type="ECO:0000313" key="3">
    <source>
        <dbReference type="Proteomes" id="UP000551758"/>
    </source>
</evidence>
<dbReference type="Proteomes" id="UP000551758">
    <property type="component" value="Unassembled WGS sequence"/>
</dbReference>
<dbReference type="EMBL" id="JACDTQ010000987">
    <property type="protein sequence ID" value="KAF5924426.1"/>
    <property type="molecule type" value="Genomic_DNA"/>
</dbReference>
<evidence type="ECO:0000313" key="2">
    <source>
        <dbReference type="EMBL" id="KAF5924426.1"/>
    </source>
</evidence>
<name>A0A7J7F9Q5_DICBM</name>
<keyword evidence="3" id="KW-1185">Reference proteome</keyword>
<proteinExistence type="predicted"/>
<reference evidence="2 3" key="1">
    <citation type="journal article" date="2020" name="Mol. Biol. Evol.">
        <title>Interspecific Gene Flow and the Evolution of Specialization in Black and White Rhinoceros.</title>
        <authorList>
            <person name="Moodley Y."/>
            <person name="Westbury M.V."/>
            <person name="Russo I.M."/>
            <person name="Gopalakrishnan S."/>
            <person name="Rakotoarivelo A."/>
            <person name="Olsen R.A."/>
            <person name="Prost S."/>
            <person name="Tunstall T."/>
            <person name="Ryder O.A."/>
            <person name="Dalen L."/>
            <person name="Bruford M.W."/>
        </authorList>
    </citation>
    <scope>NUCLEOTIDE SEQUENCE [LARGE SCALE GENOMIC DNA]</scope>
    <source>
        <strain evidence="2">SBR-YM</strain>
        <tissue evidence="2">Skin</tissue>
    </source>
</reference>
<protein>
    <submittedName>
        <fullName evidence="2">Uncharacterized protein</fullName>
    </submittedName>
</protein>
<gene>
    <name evidence="2" type="ORF">HPG69_018827</name>
</gene>
<accession>A0A7J7F9Q5</accession>
<dbReference type="AlphaFoldDB" id="A0A7J7F9Q5"/>
<comment type="caution">
    <text evidence="2">The sequence shown here is derived from an EMBL/GenBank/DDBJ whole genome shotgun (WGS) entry which is preliminary data.</text>
</comment>